<dbReference type="SUPFAM" id="SSF52266">
    <property type="entry name" value="SGNH hydrolase"/>
    <property type="match status" value="1"/>
</dbReference>
<keyword evidence="1" id="KW-0732">Signal</keyword>
<dbReference type="Proteomes" id="UP000779049">
    <property type="component" value="Unassembled WGS sequence"/>
</dbReference>
<comment type="caution">
    <text evidence="2">The sequence shown here is derived from an EMBL/GenBank/DDBJ whole genome shotgun (WGS) entry which is preliminary data.</text>
</comment>
<evidence type="ECO:0000256" key="1">
    <source>
        <dbReference type="SAM" id="SignalP"/>
    </source>
</evidence>
<dbReference type="PANTHER" id="PTHR40039">
    <property type="entry name" value="PROTEIN DLTD"/>
    <property type="match status" value="1"/>
</dbReference>
<keyword evidence="3" id="KW-1185">Reference proteome</keyword>
<reference evidence="2 3" key="1">
    <citation type="journal article" date="2020" name="New Microbes New Infect">
        <title>Sellimonas caecigallum sp. nov., description and genome sequence of a new member of the Sellimonas genus isolated from the cecum of feral chicken.</title>
        <authorList>
            <person name="Wongkuna S."/>
            <person name="Ghimire S."/>
            <person name="Antony L."/>
            <person name="Chankhamhaengdecha S."/>
            <person name="Janvilisri T."/>
            <person name="Scaria J."/>
        </authorList>
    </citation>
    <scope>NUCLEOTIDE SEQUENCE [LARGE SCALE GENOMIC DNA]</scope>
    <source>
        <strain evidence="2 3">SW451</strain>
    </source>
</reference>
<gene>
    <name evidence="2" type="primary">dltD</name>
    <name evidence="2" type="ORF">FLB61_03385</name>
</gene>
<proteinExistence type="predicted"/>
<sequence length="393" mass="44923">MKKLTAFLTALVLFLVSAAGMHFYAESRITVNNNAFSFWAIEKKFVAREALTKNINADTVAVFGSSEFQHGRKTPYHPGNMFAGNKFNMMLIGAGYYQSLSHALTLASIGNDLPTKEAVLFISPQWFRSDGVLPEPFSSRFSETHYIGMLQNPNLSKTTKTYIIERVKTLLKADPPALERTELYEKVLSGNASFSERLNYRLYTSFLKEKELQSVAIRMARDGIKKNASLSSSEREPDFQALMDQAGKDGEKENSGNPFFMDDSSYRLFIRPFLKAKKNQSVNGSYSTSPEYADLECFLHVCQDLGIRPLLVSLPVNGYWYDYTGFPKKERQIYYEKIRQVAKKYGAELADFADQEYTKYFFEDGVHIGKKGWVMINESIYRFYQKNKTDKTL</sequence>
<dbReference type="Gene3D" id="3.40.50.1110">
    <property type="entry name" value="SGNH hydrolase"/>
    <property type="match status" value="1"/>
</dbReference>
<dbReference type="PANTHER" id="PTHR40039:SF1">
    <property type="entry name" value="PROTEIN DLTD"/>
    <property type="match status" value="1"/>
</dbReference>
<dbReference type="EMBL" id="VIRV01000002">
    <property type="protein sequence ID" value="MBY0758151.1"/>
    <property type="molecule type" value="Genomic_DNA"/>
</dbReference>
<dbReference type="RefSeq" id="WP_087210109.1">
    <property type="nucleotide sequence ID" value="NZ_CP173660.1"/>
</dbReference>
<dbReference type="InterPro" id="IPR006998">
    <property type="entry name" value="DltD"/>
</dbReference>
<accession>A0ABS7L522</accession>
<evidence type="ECO:0000313" key="2">
    <source>
        <dbReference type="EMBL" id="MBY0758151.1"/>
    </source>
</evidence>
<dbReference type="InterPro" id="IPR023896">
    <property type="entry name" value="LTA_DltD"/>
</dbReference>
<protein>
    <submittedName>
        <fullName evidence="2">D-alanyl-lipoteichoic acid biosynthesis protein DltD</fullName>
    </submittedName>
</protein>
<dbReference type="InterPro" id="IPR036514">
    <property type="entry name" value="SGNH_hydro_sf"/>
</dbReference>
<dbReference type="Pfam" id="PF04914">
    <property type="entry name" value="DltD"/>
    <property type="match status" value="1"/>
</dbReference>
<feature type="signal peptide" evidence="1">
    <location>
        <begin position="1"/>
        <end position="18"/>
    </location>
</feature>
<evidence type="ECO:0000313" key="3">
    <source>
        <dbReference type="Proteomes" id="UP000779049"/>
    </source>
</evidence>
<dbReference type="NCBIfam" id="TIGR04092">
    <property type="entry name" value="LTA_DltD"/>
    <property type="match status" value="1"/>
</dbReference>
<organism evidence="2 3">
    <name type="scientific">Sellimonas caecigallum</name>
    <dbReference type="NCBI Taxonomy" id="2592333"/>
    <lineage>
        <taxon>Bacteria</taxon>
        <taxon>Bacillati</taxon>
        <taxon>Bacillota</taxon>
        <taxon>Clostridia</taxon>
        <taxon>Lachnospirales</taxon>
        <taxon>Lachnospiraceae</taxon>
        <taxon>Sellimonas</taxon>
    </lineage>
</organism>
<feature type="chain" id="PRO_5047488398" evidence="1">
    <location>
        <begin position="19"/>
        <end position="393"/>
    </location>
</feature>
<name>A0ABS7L522_9FIRM</name>